<dbReference type="Pfam" id="PF00561">
    <property type="entry name" value="Abhydrolase_1"/>
    <property type="match status" value="1"/>
</dbReference>
<dbReference type="Gene3D" id="3.40.50.1820">
    <property type="entry name" value="alpha/beta hydrolase"/>
    <property type="match status" value="1"/>
</dbReference>
<accession>A0A6G0WI97</accession>
<dbReference type="PANTHER" id="PTHR37471:SF1">
    <property type="entry name" value="AB HYDROLASE-1 DOMAIN-CONTAINING PROTEIN"/>
    <property type="match status" value="1"/>
</dbReference>
<dbReference type="PANTHER" id="PTHR37471">
    <property type="entry name" value="UNNAMED PRODUCT"/>
    <property type="match status" value="1"/>
</dbReference>
<evidence type="ECO:0000259" key="2">
    <source>
        <dbReference type="Pfam" id="PF00561"/>
    </source>
</evidence>
<gene>
    <name evidence="3" type="ORF">Ae201684_014920</name>
</gene>
<feature type="transmembrane region" description="Helical" evidence="1">
    <location>
        <begin position="105"/>
        <end position="125"/>
    </location>
</feature>
<dbReference type="VEuPathDB" id="FungiDB:AeMF1_007418"/>
<protein>
    <recommendedName>
        <fullName evidence="2">AB hydrolase-1 domain-containing protein</fullName>
    </recommendedName>
</protein>
<proteinExistence type="predicted"/>
<evidence type="ECO:0000256" key="1">
    <source>
        <dbReference type="SAM" id="Phobius"/>
    </source>
</evidence>
<comment type="caution">
    <text evidence="3">The sequence shown here is derived from an EMBL/GenBank/DDBJ whole genome shotgun (WGS) entry which is preliminary data.</text>
</comment>
<dbReference type="EMBL" id="VJMJ01000204">
    <property type="protein sequence ID" value="KAF0726929.1"/>
    <property type="molecule type" value="Genomic_DNA"/>
</dbReference>
<dbReference type="AlphaFoldDB" id="A0A6G0WI97"/>
<evidence type="ECO:0000313" key="4">
    <source>
        <dbReference type="Proteomes" id="UP000481153"/>
    </source>
</evidence>
<dbReference type="InterPro" id="IPR029058">
    <property type="entry name" value="AB_hydrolase_fold"/>
</dbReference>
<keyword evidence="1" id="KW-1133">Transmembrane helix</keyword>
<reference evidence="3 4" key="1">
    <citation type="submission" date="2019-07" db="EMBL/GenBank/DDBJ databases">
        <title>Genomics analysis of Aphanomyces spp. identifies a new class of oomycete effector associated with host adaptation.</title>
        <authorList>
            <person name="Gaulin E."/>
        </authorList>
    </citation>
    <scope>NUCLEOTIDE SEQUENCE [LARGE SCALE GENOMIC DNA]</scope>
    <source>
        <strain evidence="3 4">ATCC 201684</strain>
    </source>
</reference>
<organism evidence="3 4">
    <name type="scientific">Aphanomyces euteiches</name>
    <dbReference type="NCBI Taxonomy" id="100861"/>
    <lineage>
        <taxon>Eukaryota</taxon>
        <taxon>Sar</taxon>
        <taxon>Stramenopiles</taxon>
        <taxon>Oomycota</taxon>
        <taxon>Saprolegniomycetes</taxon>
        <taxon>Saprolegniales</taxon>
        <taxon>Verrucalvaceae</taxon>
        <taxon>Aphanomyces</taxon>
    </lineage>
</organism>
<keyword evidence="1" id="KW-0472">Membrane</keyword>
<evidence type="ECO:0000313" key="3">
    <source>
        <dbReference type="EMBL" id="KAF0726929.1"/>
    </source>
</evidence>
<sequence length="540" mass="62394">MTVIDPQCIWTSDGKAMQTRSKSRVANVPPRSEPSAFDVVKPGADDTKARSSKPVDATTTWDFYLVYGFVILPLRAIVFGAPVVLAFLVANALGWAGEPVQKPWVVYPLMAYCASEVLFTLRYLAQKRRVSPRNPDSPRVEPVYAQRKERFESTLTFANRVIAHTPDMQPFIESVFYDVPFEQLSRKDLRALVAYLFYHKCWTEITTEMKEVDAIVTSIYKAVGMKETNQKQLDHDIKPLIRHTIDDFECLARPWLLYAITKSIYAVGHLWLGFQGFECFHVRRGFTYWRRPAVKQPVSAEPIVFVHGIGSGLTMYLPLLLDLLAENRDRDVYLLDMPVVSMQFCDDALTRTEILDSIDVMMTRHAIPPCFWMGHSLGTLTCSYVCQDRPEWVAHVTFIDPVMFYIWRVGICFNFLYRVPRNGMQAFIWYFASQEVHIAHAMRHHFFWTEMILFPEHLPFCPKTNRFHASIFLSGDDEILDAHATYLHLQHGIQKHFQQHDKDAINITLWEGLHHGQMIIDSTCRRDVLDTLHPRQTKAA</sequence>
<keyword evidence="4" id="KW-1185">Reference proteome</keyword>
<dbReference type="Proteomes" id="UP000481153">
    <property type="component" value="Unassembled WGS sequence"/>
</dbReference>
<feature type="transmembrane region" description="Helical" evidence="1">
    <location>
        <begin position="63"/>
        <end position="93"/>
    </location>
</feature>
<dbReference type="SUPFAM" id="SSF53474">
    <property type="entry name" value="alpha/beta-Hydrolases"/>
    <property type="match status" value="1"/>
</dbReference>
<dbReference type="InterPro" id="IPR000073">
    <property type="entry name" value="AB_hydrolase_1"/>
</dbReference>
<name>A0A6G0WI97_9STRA</name>
<feature type="domain" description="AB hydrolase-1" evidence="2">
    <location>
        <begin position="302"/>
        <end position="401"/>
    </location>
</feature>
<keyword evidence="1" id="KW-0812">Transmembrane</keyword>